<dbReference type="SMART" id="SM00225">
    <property type="entry name" value="BTB"/>
    <property type="match status" value="2"/>
</dbReference>
<dbReference type="Pfam" id="PF00651">
    <property type="entry name" value="BTB"/>
    <property type="match status" value="2"/>
</dbReference>
<evidence type="ECO:0000313" key="5">
    <source>
        <dbReference type="Proteomes" id="UP001367676"/>
    </source>
</evidence>
<dbReference type="PROSITE" id="PS50097">
    <property type="entry name" value="BTB"/>
    <property type="match status" value="2"/>
</dbReference>
<dbReference type="InterPro" id="IPR051625">
    <property type="entry name" value="Signaling_Regulatory_Domain"/>
</dbReference>
<reference evidence="4 5" key="1">
    <citation type="submission" date="2024-03" db="EMBL/GenBank/DDBJ databases">
        <title>Adaptation during the transition from Ophiocordyceps entomopathogen to insect associate is accompanied by gene loss and intensified selection.</title>
        <authorList>
            <person name="Ward C.M."/>
            <person name="Onetto C.A."/>
            <person name="Borneman A.R."/>
        </authorList>
    </citation>
    <scope>NUCLEOTIDE SEQUENCE [LARGE SCALE GENOMIC DNA]</scope>
    <source>
        <strain evidence="4">AWRI1</strain>
        <tissue evidence="4">Single Adult Female</tissue>
    </source>
</reference>
<feature type="repeat" description="RCC1" evidence="2">
    <location>
        <begin position="592"/>
        <end position="637"/>
    </location>
</feature>
<gene>
    <name evidence="4" type="ORF">V9T40_005938</name>
</gene>
<dbReference type="Pfam" id="PF25390">
    <property type="entry name" value="WD40_RLD"/>
    <property type="match status" value="1"/>
</dbReference>
<feature type="domain" description="BTB" evidence="3">
    <location>
        <begin position="328"/>
        <end position="396"/>
    </location>
</feature>
<dbReference type="SUPFAM" id="SSF54695">
    <property type="entry name" value="POZ domain"/>
    <property type="match status" value="2"/>
</dbReference>
<dbReference type="AlphaFoldDB" id="A0AAN9TVW9"/>
<dbReference type="EMBL" id="JBBCAQ010000003">
    <property type="protein sequence ID" value="KAK7604752.1"/>
    <property type="molecule type" value="Genomic_DNA"/>
</dbReference>
<dbReference type="InterPro" id="IPR009091">
    <property type="entry name" value="RCC1/BLIP-II"/>
</dbReference>
<dbReference type="PANTHER" id="PTHR22872">
    <property type="entry name" value="BTK-BINDING PROTEIN-RELATED"/>
    <property type="match status" value="1"/>
</dbReference>
<evidence type="ECO:0000259" key="3">
    <source>
        <dbReference type="PROSITE" id="PS50097"/>
    </source>
</evidence>
<dbReference type="InterPro" id="IPR058923">
    <property type="entry name" value="RCC1-like_dom"/>
</dbReference>
<proteinExistence type="predicted"/>
<name>A0AAN9TVW9_9HEMI</name>
<dbReference type="Gene3D" id="2.130.10.30">
    <property type="entry name" value="Regulator of chromosome condensation 1/beta-lactamase-inhibitor protein II"/>
    <property type="match status" value="3"/>
</dbReference>
<evidence type="ECO:0000256" key="2">
    <source>
        <dbReference type="PROSITE-ProRule" id="PRU00235"/>
    </source>
</evidence>
<feature type="repeat" description="RCC1" evidence="2">
    <location>
        <begin position="704"/>
        <end position="759"/>
    </location>
</feature>
<dbReference type="InterPro" id="IPR000408">
    <property type="entry name" value="Reg_chr_condens"/>
</dbReference>
<accession>A0AAN9TVW9</accession>
<dbReference type="Pfam" id="PF13540">
    <property type="entry name" value="RCC1_2"/>
    <property type="match status" value="2"/>
</dbReference>
<feature type="repeat" description="RCC1" evidence="2">
    <location>
        <begin position="638"/>
        <end position="703"/>
    </location>
</feature>
<feature type="repeat" description="RCC1" evidence="2">
    <location>
        <begin position="142"/>
        <end position="196"/>
    </location>
</feature>
<keyword evidence="1" id="KW-0677">Repeat</keyword>
<dbReference type="InterPro" id="IPR000210">
    <property type="entry name" value="BTB/POZ_dom"/>
</dbReference>
<evidence type="ECO:0000256" key="1">
    <source>
        <dbReference type="ARBA" id="ARBA00022737"/>
    </source>
</evidence>
<feature type="repeat" description="RCC1" evidence="2">
    <location>
        <begin position="96"/>
        <end position="141"/>
    </location>
</feature>
<dbReference type="InterPro" id="IPR011333">
    <property type="entry name" value="SKP1/BTB/POZ_sf"/>
</dbReference>
<evidence type="ECO:0000313" key="4">
    <source>
        <dbReference type="EMBL" id="KAK7604752.1"/>
    </source>
</evidence>
<keyword evidence="5" id="KW-1185">Reference proteome</keyword>
<protein>
    <recommendedName>
        <fullName evidence="3">BTB domain-containing protein</fullName>
    </recommendedName>
</protein>
<organism evidence="4 5">
    <name type="scientific">Parthenolecanium corni</name>
    <dbReference type="NCBI Taxonomy" id="536013"/>
    <lineage>
        <taxon>Eukaryota</taxon>
        <taxon>Metazoa</taxon>
        <taxon>Ecdysozoa</taxon>
        <taxon>Arthropoda</taxon>
        <taxon>Hexapoda</taxon>
        <taxon>Insecta</taxon>
        <taxon>Pterygota</taxon>
        <taxon>Neoptera</taxon>
        <taxon>Paraneoptera</taxon>
        <taxon>Hemiptera</taxon>
        <taxon>Sternorrhyncha</taxon>
        <taxon>Coccoidea</taxon>
        <taxon>Coccidae</taxon>
        <taxon>Parthenolecanium</taxon>
    </lineage>
</organism>
<dbReference type="SUPFAM" id="SSF50985">
    <property type="entry name" value="RCC1/BLIP-II"/>
    <property type="match status" value="2"/>
</dbReference>
<comment type="caution">
    <text evidence="4">The sequence shown here is derived from an EMBL/GenBank/DDBJ whole genome shotgun (WGS) entry which is preliminary data.</text>
</comment>
<dbReference type="Gene3D" id="3.30.710.10">
    <property type="entry name" value="Potassium Channel Kv1.1, Chain A"/>
    <property type="match status" value="2"/>
</dbReference>
<dbReference type="Proteomes" id="UP001367676">
    <property type="component" value="Unassembled WGS sequence"/>
</dbReference>
<feature type="repeat" description="RCC1" evidence="2">
    <location>
        <begin position="760"/>
        <end position="810"/>
    </location>
</feature>
<sequence length="1052" mass="118643">MNFQDWEILRELKEKFLSTVEMALVFGNKGDSALLITSDDKVLCVGENRSGCLGTGDTLAYGLPYEISLSKKKVKGLVCGGDGQEKIFLVAHLYSGEIYQWGIPFPSDKAIMSPLQIGGNLKILVKKVACGGSDCVILSDDGKVITWGNNDKGQLGINRSGGSYNLVEVFYLQTYYDTVIEKIVCGRSHVIALSETGTLYAWGSNASLQLGISNVSTRKYGCPLEVEVDNLRFTDIGAHYLLDTSVAQCENGKVYVWGSTAKGNISQPTETECISIDEVFATLTNPKVMLKPIRRLKNTSTECNKLETVQQTTILETLEKEFNNPETSDLTIVVDDKEIHVHQSILKMRSEYFNVMITRWLEKNEGVLKVTIKEKSFAAMEAYLKYLYTDKVEVDLNLAFELLLLADEYGDDKFKCLCQKIIKRDMTADKVAEVFAFTRKSEKCKDLNEFCLAFALRHATEVINSPGYKTWDMETITAFYDEYLLLEEDHYDIIMNFQDWEILKGLREKFLTSIEMALVFGEKKNKALLFTSDDRVFGVGENVDGCLGLDSIVAFHGLPTEIPTLAKKGVKELYCGGDGKTEIFLVAHLYSGEIYWWGRVPYKIRTLCVPEHISFNSTIRVKTIVCSSSHCAILSEDGKVFTWGQNRFGQLGHNCCSRYTTAHSDPSTVSGTDTPSRVKGIIEDRTVIDISCGYDFSVVFLDNGRVVTWGNNDFGQLGLNGQGSFSASPVEVSSFRVYYDDIIEKIAAGRFHVLALSDTGTLYGWGNNSYSQLGILRSHRAGCPDVLKVNNLRFVAIEASYRHDISVAQCKSGLIYIWGETINGDLTEPTKTQCESMDHVFETYAKPITMIRPMRRRKNTSRELIESETVQQTSVKETLEKEFNSPDTSDLTIVVDGREIYVHQSILKMRSEYFNIMITRWLERNEQHSTIPINEKSYAAIEAYLKFLYTDKLEVDLHLAVELLQLADEYGDDKVRFLCEEVIKRKMTVDAVADLFAFTRKFVKCKNLNEFCLDFSLRHAAKVIASAGFKKWDPDTLMVFVNEYVKIKGNCR</sequence>
<dbReference type="PROSITE" id="PS50012">
    <property type="entry name" value="RCC1_3"/>
    <property type="match status" value="6"/>
</dbReference>
<feature type="domain" description="BTB" evidence="3">
    <location>
        <begin position="889"/>
        <end position="957"/>
    </location>
</feature>